<comment type="caution">
    <text evidence="1">The sequence shown here is derived from an EMBL/GenBank/DDBJ whole genome shotgun (WGS) entry which is preliminary data.</text>
</comment>
<evidence type="ECO:0000313" key="1">
    <source>
        <dbReference type="EMBL" id="GAA2724990.1"/>
    </source>
</evidence>
<reference evidence="2" key="1">
    <citation type="journal article" date="2019" name="Int. J. Syst. Evol. Microbiol.">
        <title>The Global Catalogue of Microorganisms (GCM) 10K type strain sequencing project: providing services to taxonomists for standard genome sequencing and annotation.</title>
        <authorList>
            <consortium name="The Broad Institute Genomics Platform"/>
            <consortium name="The Broad Institute Genome Sequencing Center for Infectious Disease"/>
            <person name="Wu L."/>
            <person name="Ma J."/>
        </authorList>
    </citation>
    <scope>NUCLEOTIDE SEQUENCE [LARGE SCALE GENOMIC DNA]</scope>
    <source>
        <strain evidence="2">JCM 8201</strain>
    </source>
</reference>
<protein>
    <submittedName>
        <fullName evidence="1">Uncharacterized protein</fullName>
    </submittedName>
</protein>
<name>A0ABP6GN62_9ACTN</name>
<sequence>MDDQNLPNDDERLAATAKERHDIDPRYRPRGLVAYLKDPANTRLEPVPEAARISDR</sequence>
<accession>A0ABP6GN62</accession>
<keyword evidence="2" id="KW-1185">Reference proteome</keyword>
<evidence type="ECO:0000313" key="2">
    <source>
        <dbReference type="Proteomes" id="UP001501842"/>
    </source>
</evidence>
<dbReference type="Proteomes" id="UP001501842">
    <property type="component" value="Unassembled WGS sequence"/>
</dbReference>
<organism evidence="1 2">
    <name type="scientific">Actinocorallia aurantiaca</name>
    <dbReference type="NCBI Taxonomy" id="46204"/>
    <lineage>
        <taxon>Bacteria</taxon>
        <taxon>Bacillati</taxon>
        <taxon>Actinomycetota</taxon>
        <taxon>Actinomycetes</taxon>
        <taxon>Streptosporangiales</taxon>
        <taxon>Thermomonosporaceae</taxon>
        <taxon>Actinocorallia</taxon>
    </lineage>
</organism>
<dbReference type="EMBL" id="BAAATZ010000007">
    <property type="protein sequence ID" value="GAA2724990.1"/>
    <property type="molecule type" value="Genomic_DNA"/>
</dbReference>
<proteinExistence type="predicted"/>
<gene>
    <name evidence="1" type="ORF">GCM10010439_23980</name>
</gene>